<feature type="domain" description="DUF4218" evidence="2">
    <location>
        <begin position="47"/>
        <end position="100"/>
    </location>
</feature>
<keyword evidence="3" id="KW-0808">Transferase</keyword>
<dbReference type="Proteomes" id="UP001151760">
    <property type="component" value="Unassembled WGS sequence"/>
</dbReference>
<gene>
    <name evidence="3" type="ORF">Tco_0895911</name>
</gene>
<accession>A0ABQ5CM59</accession>
<dbReference type="InterPro" id="IPR025452">
    <property type="entry name" value="DUF4218"/>
</dbReference>
<feature type="compositionally biased region" description="Basic and acidic residues" evidence="1">
    <location>
        <begin position="322"/>
        <end position="336"/>
    </location>
</feature>
<dbReference type="GO" id="GO:0003964">
    <property type="term" value="F:RNA-directed DNA polymerase activity"/>
    <property type="evidence" value="ECO:0007669"/>
    <property type="project" value="UniProtKB-KW"/>
</dbReference>
<protein>
    <submittedName>
        <fullName evidence="3">RNA-directed DNA polymerase, eukaryota</fullName>
    </submittedName>
</protein>
<feature type="region of interest" description="Disordered" evidence="1">
    <location>
        <begin position="319"/>
        <end position="339"/>
    </location>
</feature>
<feature type="region of interest" description="Disordered" evidence="1">
    <location>
        <begin position="410"/>
        <end position="444"/>
    </location>
</feature>
<dbReference type="EMBL" id="BQNB010014255">
    <property type="protein sequence ID" value="GJT25974.1"/>
    <property type="molecule type" value="Genomic_DNA"/>
</dbReference>
<sequence>MRTRRSKARTVTPFANPKRQFRARREEYFPSSIATPIIKLCSFFKQICSRTLMEDDMVKAQSKVIDILCNLELIYPPAFFDIMIHLVIHLPLKALEGGPIPPDKDPGVSERSELFALACGPTPSPISVNSCVVNGVRFVVHNRDECRTTKNNDICSPGEKDGEMYYGQLEEILEFSYMSFKVVLFQARGESFKDDQYILVTQVKQVFFLEDMARRPPDWKVVQDVNHKKFSNRGIIMVEDDYDVIHFDNSPNLTLSTSLVDLEFATLNIDGQSMDVDAPPDIIDVDEDDDLIDDEDALPHDLAYFDDEDLTNDDVTMSADVARGHGGDGGGDDRRPPHQSQFDLTAYMQSPIWPKIYKDIEQQLTKMYTDNKSTLKHEHWIAFWLDPKNLARATQNARNQAKSMLLTQLRLQHEVGSGNRSGGGGDDESGDEEYADEDEDDEDS</sequence>
<keyword evidence="3" id="KW-0695">RNA-directed DNA polymerase</keyword>
<comment type="caution">
    <text evidence="3">The sequence shown here is derived from an EMBL/GenBank/DDBJ whole genome shotgun (WGS) entry which is preliminary data.</text>
</comment>
<organism evidence="3 4">
    <name type="scientific">Tanacetum coccineum</name>
    <dbReference type="NCBI Taxonomy" id="301880"/>
    <lineage>
        <taxon>Eukaryota</taxon>
        <taxon>Viridiplantae</taxon>
        <taxon>Streptophyta</taxon>
        <taxon>Embryophyta</taxon>
        <taxon>Tracheophyta</taxon>
        <taxon>Spermatophyta</taxon>
        <taxon>Magnoliopsida</taxon>
        <taxon>eudicotyledons</taxon>
        <taxon>Gunneridae</taxon>
        <taxon>Pentapetalae</taxon>
        <taxon>asterids</taxon>
        <taxon>campanulids</taxon>
        <taxon>Asterales</taxon>
        <taxon>Asteraceae</taxon>
        <taxon>Asteroideae</taxon>
        <taxon>Anthemideae</taxon>
        <taxon>Anthemidinae</taxon>
        <taxon>Tanacetum</taxon>
    </lineage>
</organism>
<dbReference type="Pfam" id="PF13960">
    <property type="entry name" value="DUF4218"/>
    <property type="match status" value="1"/>
</dbReference>
<evidence type="ECO:0000313" key="3">
    <source>
        <dbReference type="EMBL" id="GJT25974.1"/>
    </source>
</evidence>
<evidence type="ECO:0000313" key="4">
    <source>
        <dbReference type="Proteomes" id="UP001151760"/>
    </source>
</evidence>
<reference evidence="3" key="1">
    <citation type="journal article" date="2022" name="Int. J. Mol. Sci.">
        <title>Draft Genome of Tanacetum Coccineum: Genomic Comparison of Closely Related Tanacetum-Family Plants.</title>
        <authorList>
            <person name="Yamashiro T."/>
            <person name="Shiraishi A."/>
            <person name="Nakayama K."/>
            <person name="Satake H."/>
        </authorList>
    </citation>
    <scope>NUCLEOTIDE SEQUENCE</scope>
</reference>
<evidence type="ECO:0000259" key="2">
    <source>
        <dbReference type="Pfam" id="PF13960"/>
    </source>
</evidence>
<evidence type="ECO:0000256" key="1">
    <source>
        <dbReference type="SAM" id="MobiDB-lite"/>
    </source>
</evidence>
<reference evidence="3" key="2">
    <citation type="submission" date="2022-01" db="EMBL/GenBank/DDBJ databases">
        <authorList>
            <person name="Yamashiro T."/>
            <person name="Shiraishi A."/>
            <person name="Satake H."/>
            <person name="Nakayama K."/>
        </authorList>
    </citation>
    <scope>NUCLEOTIDE SEQUENCE</scope>
</reference>
<dbReference type="PANTHER" id="PTHR48258">
    <property type="entry name" value="DUF4218 DOMAIN-CONTAINING PROTEIN-RELATED"/>
    <property type="match status" value="1"/>
</dbReference>
<keyword evidence="4" id="KW-1185">Reference proteome</keyword>
<keyword evidence="3" id="KW-0548">Nucleotidyltransferase</keyword>
<dbReference type="PANTHER" id="PTHR48258:SF14">
    <property type="entry name" value="OS02G0583300 PROTEIN"/>
    <property type="match status" value="1"/>
</dbReference>
<feature type="compositionally biased region" description="Acidic residues" evidence="1">
    <location>
        <begin position="425"/>
        <end position="444"/>
    </location>
</feature>
<name>A0ABQ5CM59_9ASTR</name>
<proteinExistence type="predicted"/>